<name>A0ABT0RPV2_9SPHN</name>
<evidence type="ECO:0000313" key="2">
    <source>
        <dbReference type="EMBL" id="MCL6684694.1"/>
    </source>
</evidence>
<proteinExistence type="predicted"/>
<gene>
    <name evidence="2" type="ORF">LZ536_12410</name>
</gene>
<keyword evidence="1" id="KW-0812">Transmembrane</keyword>
<protein>
    <submittedName>
        <fullName evidence="2">Uncharacterized protein</fullName>
    </submittedName>
</protein>
<evidence type="ECO:0000313" key="3">
    <source>
        <dbReference type="Proteomes" id="UP001165363"/>
    </source>
</evidence>
<dbReference type="RefSeq" id="WP_249849089.1">
    <property type="nucleotide sequence ID" value="NZ_JAMGBD010000002.1"/>
</dbReference>
<sequence>MTQANDDIWRKRFQLFMLVRLLGVATFLLGIAIAYTGLVRPGGWPVAGSLIAVLGAIDAVFAPRLLRKHWQQRDE</sequence>
<dbReference type="EMBL" id="JAMGBD010000002">
    <property type="protein sequence ID" value="MCL6684694.1"/>
    <property type="molecule type" value="Genomic_DNA"/>
</dbReference>
<keyword evidence="1" id="KW-0472">Membrane</keyword>
<keyword evidence="1" id="KW-1133">Transmembrane helix</keyword>
<dbReference type="Proteomes" id="UP001165363">
    <property type="component" value="Unassembled WGS sequence"/>
</dbReference>
<keyword evidence="3" id="KW-1185">Reference proteome</keyword>
<feature type="transmembrane region" description="Helical" evidence="1">
    <location>
        <begin position="44"/>
        <end position="66"/>
    </location>
</feature>
<reference evidence="2" key="1">
    <citation type="submission" date="2022-05" db="EMBL/GenBank/DDBJ databases">
        <authorList>
            <person name="Jo J.-H."/>
            <person name="Im W.-T."/>
        </authorList>
    </citation>
    <scope>NUCLEOTIDE SEQUENCE</scope>
    <source>
        <strain evidence="2">SE158</strain>
    </source>
</reference>
<accession>A0ABT0RPV2</accession>
<organism evidence="2 3">
    <name type="scientific">Sphingomonas alba</name>
    <dbReference type="NCBI Taxonomy" id="2908208"/>
    <lineage>
        <taxon>Bacteria</taxon>
        <taxon>Pseudomonadati</taxon>
        <taxon>Pseudomonadota</taxon>
        <taxon>Alphaproteobacteria</taxon>
        <taxon>Sphingomonadales</taxon>
        <taxon>Sphingomonadaceae</taxon>
        <taxon>Sphingomonas</taxon>
    </lineage>
</organism>
<evidence type="ECO:0000256" key="1">
    <source>
        <dbReference type="SAM" id="Phobius"/>
    </source>
</evidence>
<comment type="caution">
    <text evidence="2">The sequence shown here is derived from an EMBL/GenBank/DDBJ whole genome shotgun (WGS) entry which is preliminary data.</text>
</comment>
<feature type="transmembrane region" description="Helical" evidence="1">
    <location>
        <begin position="18"/>
        <end position="38"/>
    </location>
</feature>